<keyword evidence="7 11" id="KW-0238">DNA-binding</keyword>
<protein>
    <recommendedName>
        <fullName evidence="11">ATP-binding protein Uup</fullName>
        <ecNumber evidence="11">3.6.1.-</ecNumber>
    </recommendedName>
</protein>
<dbReference type="RefSeq" id="WP_148340434.1">
    <property type="nucleotide sequence ID" value="NZ_LR699120.1"/>
</dbReference>
<keyword evidence="2 11" id="KW-0677">Repeat</keyword>
<dbReference type="Gene3D" id="3.40.50.300">
    <property type="entry name" value="P-loop containing nucleotide triphosphate hydrolases"/>
    <property type="match status" value="2"/>
</dbReference>
<dbReference type="InterPro" id="IPR037118">
    <property type="entry name" value="Val-tRNA_synth_C_sf"/>
</dbReference>
<dbReference type="InterPro" id="IPR003593">
    <property type="entry name" value="AAA+_ATPase"/>
</dbReference>
<evidence type="ECO:0000256" key="5">
    <source>
        <dbReference type="ARBA" id="ARBA00022801"/>
    </source>
</evidence>
<dbReference type="FunFam" id="3.40.50.300:FF:000011">
    <property type="entry name" value="Putative ABC transporter ATP-binding component"/>
    <property type="match status" value="1"/>
</dbReference>
<keyword evidence="3 11" id="KW-0547">Nucleotide-binding</keyword>
<organism evidence="13 14">
    <name type="scientific">Aquicella siphonis</name>
    <dbReference type="NCBI Taxonomy" id="254247"/>
    <lineage>
        <taxon>Bacteria</taxon>
        <taxon>Pseudomonadati</taxon>
        <taxon>Pseudomonadota</taxon>
        <taxon>Gammaproteobacteria</taxon>
        <taxon>Legionellales</taxon>
        <taxon>Coxiellaceae</taxon>
        <taxon>Aquicella</taxon>
    </lineage>
</organism>
<keyword evidence="11" id="KW-0175">Coiled coil</keyword>
<gene>
    <name evidence="11 13" type="primary">uup</name>
    <name evidence="13" type="ORF">AQUSIP_23580</name>
</gene>
<feature type="binding site" evidence="11">
    <location>
        <begin position="353"/>
        <end position="360"/>
    </location>
    <ligand>
        <name>ATP</name>
        <dbReference type="ChEBI" id="CHEBI:30616"/>
        <label>2</label>
    </ligand>
</feature>
<dbReference type="GO" id="GO:0005524">
    <property type="term" value="F:ATP binding"/>
    <property type="evidence" value="ECO:0007669"/>
    <property type="project" value="UniProtKB-UniRule"/>
</dbReference>
<feature type="binding site" evidence="11">
    <location>
        <begin position="37"/>
        <end position="44"/>
    </location>
    <ligand>
        <name>ATP</name>
        <dbReference type="ChEBI" id="CHEBI:30616"/>
        <label>1</label>
    </ligand>
</feature>
<comment type="subcellular location">
    <subcellularLocation>
        <location evidence="11">Cytoplasm</location>
    </subcellularLocation>
    <text evidence="11">Associates with ribosomes.</text>
</comment>
<dbReference type="PROSITE" id="PS50893">
    <property type="entry name" value="ABC_TRANSPORTER_2"/>
    <property type="match status" value="2"/>
</dbReference>
<dbReference type="OrthoDB" id="9762051at2"/>
<dbReference type="InterPro" id="IPR003439">
    <property type="entry name" value="ABC_transporter-like_ATP-bd"/>
</dbReference>
<keyword evidence="4 11" id="KW-0227">DNA damage</keyword>
<dbReference type="InterPro" id="IPR027417">
    <property type="entry name" value="P-loop_NTPase"/>
</dbReference>
<dbReference type="InterPro" id="IPR032781">
    <property type="entry name" value="ABC_tran_Xtn"/>
</dbReference>
<feature type="coiled-coil region" evidence="11">
    <location>
        <begin position="596"/>
        <end position="637"/>
    </location>
</feature>
<dbReference type="AlphaFoldDB" id="A0A5E4PKT1"/>
<dbReference type="InterPro" id="IPR032524">
    <property type="entry name" value="ABC_tran_C"/>
</dbReference>
<evidence type="ECO:0000313" key="14">
    <source>
        <dbReference type="Proteomes" id="UP000324194"/>
    </source>
</evidence>
<evidence type="ECO:0000259" key="12">
    <source>
        <dbReference type="PROSITE" id="PS50893"/>
    </source>
</evidence>
<dbReference type="GO" id="GO:0016887">
    <property type="term" value="F:ATP hydrolysis activity"/>
    <property type="evidence" value="ECO:0007669"/>
    <property type="project" value="UniProtKB-UniRule"/>
</dbReference>
<dbReference type="GO" id="GO:0006281">
    <property type="term" value="P:DNA repair"/>
    <property type="evidence" value="ECO:0007669"/>
    <property type="project" value="UniProtKB-KW"/>
</dbReference>
<comment type="catalytic activity">
    <reaction evidence="9 11">
        <text>ATP + H2O = ADP + phosphate + H(+)</text>
        <dbReference type="Rhea" id="RHEA:13065"/>
        <dbReference type="ChEBI" id="CHEBI:15377"/>
        <dbReference type="ChEBI" id="CHEBI:15378"/>
        <dbReference type="ChEBI" id="CHEBI:30616"/>
        <dbReference type="ChEBI" id="CHEBI:43474"/>
        <dbReference type="ChEBI" id="CHEBI:456216"/>
    </reaction>
</comment>
<dbReference type="InterPro" id="IPR017871">
    <property type="entry name" value="ABC_transporter-like_CS"/>
</dbReference>
<evidence type="ECO:0000256" key="4">
    <source>
        <dbReference type="ARBA" id="ARBA00022763"/>
    </source>
</evidence>
<accession>A0A5E4PKT1</accession>
<evidence type="ECO:0000256" key="9">
    <source>
        <dbReference type="ARBA" id="ARBA00049360"/>
    </source>
</evidence>
<dbReference type="PANTHER" id="PTHR42855">
    <property type="entry name" value="ABC TRANSPORTER ATP-BINDING SUBUNIT"/>
    <property type="match status" value="1"/>
</dbReference>
<dbReference type="EC" id="3.6.1.-" evidence="11"/>
<dbReference type="GO" id="GO:0005737">
    <property type="term" value="C:cytoplasm"/>
    <property type="evidence" value="ECO:0007669"/>
    <property type="project" value="UniProtKB-SubCell"/>
</dbReference>
<dbReference type="Pfam" id="PF12848">
    <property type="entry name" value="ABC_tran_Xtn"/>
    <property type="match status" value="1"/>
</dbReference>
<feature type="domain" description="ABC transporter" evidence="12">
    <location>
        <begin position="321"/>
        <end position="539"/>
    </location>
</feature>
<proteinExistence type="inferred from homology"/>
<dbReference type="CDD" id="cd03221">
    <property type="entry name" value="ABCF_EF-3"/>
    <property type="match status" value="2"/>
</dbReference>
<evidence type="ECO:0000256" key="2">
    <source>
        <dbReference type="ARBA" id="ARBA00022737"/>
    </source>
</evidence>
<dbReference type="EMBL" id="LR699120">
    <property type="protein sequence ID" value="VVC77031.1"/>
    <property type="molecule type" value="Genomic_DNA"/>
</dbReference>
<reference evidence="13 14" key="1">
    <citation type="submission" date="2019-08" db="EMBL/GenBank/DDBJ databases">
        <authorList>
            <person name="Guy L."/>
        </authorList>
    </citation>
    <scope>NUCLEOTIDE SEQUENCE [LARGE SCALE GENOMIC DNA]</scope>
    <source>
        <strain evidence="13 14">SGT-108</strain>
    </source>
</reference>
<keyword evidence="8 11" id="KW-0234">DNA repair</keyword>
<keyword evidence="1 11" id="KW-0963">Cytoplasm</keyword>
<keyword evidence="14" id="KW-1185">Reference proteome</keyword>
<evidence type="ECO:0000256" key="8">
    <source>
        <dbReference type="ARBA" id="ARBA00023204"/>
    </source>
</evidence>
<dbReference type="FunFam" id="3.40.50.300:FF:000309">
    <property type="entry name" value="ABC transporter ATP-binding protein"/>
    <property type="match status" value="1"/>
</dbReference>
<dbReference type="InterPro" id="IPR043686">
    <property type="entry name" value="Uup"/>
</dbReference>
<sequence>MTNLVTLDNVSLAYGLDALLDDVKLQIGKGERVCLIGRNGAGKSSLLKIIEGTLTPDRGSVWRKPHLRCARLAQDLPLNLQMSVYEFVSEGLLETGQLLAEYHALTHRLGQGHTQSEFAQLEKIQHQIDALNGWEFENNINSILSRLELDPDKRLTDLSGGWLRRAALAKSLVAAPDLLLLDEPTNHLDIEAIQWLEEQLLASGCGLVFITHDRALLQRLATRIIELDRGHLTSWPGDYKNFLRRKEEMLHAEAKQNADFDKKLAQEEIWIRQGIKARRTRNEGRVRALEAMRRQRGQRREIQGKASFNVNEGDRSGQLVIEAYDISHGFDEKPVIRNFSIRIMRGDRLGLIGPNGVGKSTLLNLLLGKITPRQGTVTLGTKLQIAYFDQQRRSLDPEKTVIDNVLEGSEWVECNGHRKHIMSYLTEFLFTPQRARTPVKALSGGECNRLLLAKLFSKPANLLVMDEPTNDLDIETLELLEELLSDYQGTMLLVSHDRAFLDNVVTSLLVFEGDGRIQEYVGGYSQWRQQQKNIQSGEKSSLIRPDTGKAACTQIRQSKKLSYKDQKELDGLPTLIENLESAQHRVQEEINHPDFYKQDQKTVSETLNKLNQLESDLEKAYQRWDELESLVRSLQRDS</sequence>
<evidence type="ECO:0000256" key="7">
    <source>
        <dbReference type="ARBA" id="ARBA00023125"/>
    </source>
</evidence>
<evidence type="ECO:0000313" key="13">
    <source>
        <dbReference type="EMBL" id="VVC77031.1"/>
    </source>
</evidence>
<evidence type="ECO:0000256" key="3">
    <source>
        <dbReference type="ARBA" id="ARBA00022741"/>
    </source>
</evidence>
<evidence type="ECO:0000256" key="1">
    <source>
        <dbReference type="ARBA" id="ARBA00022490"/>
    </source>
</evidence>
<evidence type="ECO:0000256" key="6">
    <source>
        <dbReference type="ARBA" id="ARBA00022840"/>
    </source>
</evidence>
<dbReference type="Pfam" id="PF16326">
    <property type="entry name" value="ABC_tran_CTD"/>
    <property type="match status" value="1"/>
</dbReference>
<dbReference type="GO" id="GO:0043022">
    <property type="term" value="F:ribosome binding"/>
    <property type="evidence" value="ECO:0007669"/>
    <property type="project" value="UniProtKB-UniRule"/>
</dbReference>
<comment type="function">
    <text evidence="11">Probably plays a role in ribosome assembly or function. May be involved in resolution of branched DNA intermediates that result from template switching in postreplication gaps. Binds DNA and has ATPase activity.</text>
</comment>
<dbReference type="SMART" id="SM00382">
    <property type="entry name" value="AAA"/>
    <property type="match status" value="2"/>
</dbReference>
<dbReference type="HAMAP" id="MF_00848">
    <property type="entry name" value="Uup"/>
    <property type="match status" value="1"/>
</dbReference>
<dbReference type="Pfam" id="PF00005">
    <property type="entry name" value="ABC_tran"/>
    <property type="match status" value="2"/>
</dbReference>
<dbReference type="GO" id="GO:0003677">
    <property type="term" value="F:DNA binding"/>
    <property type="evidence" value="ECO:0007669"/>
    <property type="project" value="UniProtKB-UniRule"/>
</dbReference>
<dbReference type="Proteomes" id="UP000324194">
    <property type="component" value="Chromosome 2"/>
</dbReference>
<evidence type="ECO:0000256" key="10">
    <source>
        <dbReference type="ARBA" id="ARBA00061478"/>
    </source>
</evidence>
<feature type="domain" description="ABC transporter" evidence="12">
    <location>
        <begin position="5"/>
        <end position="254"/>
    </location>
</feature>
<keyword evidence="5 11" id="KW-0378">Hydrolase</keyword>
<dbReference type="PANTHER" id="PTHR42855:SF1">
    <property type="entry name" value="ABC TRANSPORTER DOMAIN-CONTAINING PROTEIN"/>
    <property type="match status" value="1"/>
</dbReference>
<evidence type="ECO:0000256" key="11">
    <source>
        <dbReference type="HAMAP-Rule" id="MF_00848"/>
    </source>
</evidence>
<dbReference type="KEGG" id="asip:AQUSIP_23580"/>
<dbReference type="Gene3D" id="1.10.287.380">
    <property type="entry name" value="Valyl-tRNA synthetase, C-terminal domain"/>
    <property type="match status" value="1"/>
</dbReference>
<dbReference type="PROSITE" id="PS00211">
    <property type="entry name" value="ABC_TRANSPORTER_1"/>
    <property type="match status" value="2"/>
</dbReference>
<dbReference type="InterPro" id="IPR051309">
    <property type="entry name" value="ABCF_ATPase"/>
</dbReference>
<comment type="similarity">
    <text evidence="10 11">Belongs to the ABC transporter superfamily. ABCF family. Uup subfamily.</text>
</comment>
<keyword evidence="6 11" id="KW-0067">ATP-binding</keyword>
<name>A0A5E4PKT1_9COXI</name>
<dbReference type="SUPFAM" id="SSF52540">
    <property type="entry name" value="P-loop containing nucleoside triphosphate hydrolases"/>
    <property type="match status" value="2"/>
</dbReference>